<evidence type="ECO:0000313" key="10">
    <source>
        <dbReference type="Proteomes" id="UP000054558"/>
    </source>
</evidence>
<dbReference type="SUPFAM" id="SSF144000">
    <property type="entry name" value="Oxysterol-binding protein-like"/>
    <property type="match status" value="1"/>
</dbReference>
<dbReference type="STRING" id="105231.A0A1Y1HXI2"/>
<evidence type="ECO:0000259" key="8">
    <source>
        <dbReference type="PROSITE" id="PS50003"/>
    </source>
</evidence>
<dbReference type="Gene3D" id="2.40.160.120">
    <property type="match status" value="1"/>
</dbReference>
<feature type="region of interest" description="Disordered" evidence="7">
    <location>
        <begin position="342"/>
        <end position="424"/>
    </location>
</feature>
<feature type="domain" description="PH" evidence="8">
    <location>
        <begin position="68"/>
        <end position="159"/>
    </location>
</feature>
<dbReference type="PROSITE" id="PS50003">
    <property type="entry name" value="PH_DOMAIN"/>
    <property type="match status" value="1"/>
</dbReference>
<dbReference type="InterPro" id="IPR037239">
    <property type="entry name" value="OSBP_sf"/>
</dbReference>
<dbReference type="EMBL" id="DF237076">
    <property type="protein sequence ID" value="GAQ82863.1"/>
    <property type="molecule type" value="Genomic_DNA"/>
</dbReference>
<feature type="compositionally biased region" description="Basic and acidic residues" evidence="7">
    <location>
        <begin position="923"/>
        <end position="961"/>
    </location>
</feature>
<evidence type="ECO:0000256" key="1">
    <source>
        <dbReference type="ARBA" id="ARBA00003361"/>
    </source>
</evidence>
<dbReference type="Proteomes" id="UP000054558">
    <property type="component" value="Unassembled WGS sequence"/>
</dbReference>
<feature type="compositionally biased region" description="Basic residues" evidence="7">
    <location>
        <begin position="21"/>
        <end position="31"/>
    </location>
</feature>
<dbReference type="GO" id="GO:0032934">
    <property type="term" value="F:sterol binding"/>
    <property type="evidence" value="ECO:0000318"/>
    <property type="project" value="GO_Central"/>
</dbReference>
<feature type="region of interest" description="Disordered" evidence="7">
    <location>
        <begin position="918"/>
        <end position="961"/>
    </location>
</feature>
<evidence type="ECO:0000256" key="5">
    <source>
        <dbReference type="ARBA" id="ARBA00023055"/>
    </source>
</evidence>
<protein>
    <recommendedName>
        <fullName evidence="8">PH domain-containing protein</fullName>
    </recommendedName>
</protein>
<dbReference type="GO" id="GO:0120009">
    <property type="term" value="P:intermembrane lipid transfer"/>
    <property type="evidence" value="ECO:0007669"/>
    <property type="project" value="UniProtKB-ARBA"/>
</dbReference>
<dbReference type="InterPro" id="IPR001849">
    <property type="entry name" value="PH_domain"/>
</dbReference>
<dbReference type="Gene3D" id="2.30.29.30">
    <property type="entry name" value="Pleckstrin-homology domain (PH domain)/Phosphotyrosine-binding domain (PTB)"/>
    <property type="match status" value="1"/>
</dbReference>
<gene>
    <name evidence="9" type="ORF">KFL_001270060</name>
</gene>
<evidence type="ECO:0000313" key="9">
    <source>
        <dbReference type="EMBL" id="GAQ82863.1"/>
    </source>
</evidence>
<feature type="compositionally biased region" description="Basic and acidic residues" evidence="7">
    <location>
        <begin position="37"/>
        <end position="52"/>
    </location>
</feature>
<evidence type="ECO:0000256" key="4">
    <source>
        <dbReference type="ARBA" id="ARBA00022553"/>
    </source>
</evidence>
<dbReference type="SMART" id="SM00233">
    <property type="entry name" value="PH"/>
    <property type="match status" value="1"/>
</dbReference>
<proteinExistence type="inferred from homology"/>
<dbReference type="AlphaFoldDB" id="A0A1Y1HXI2"/>
<keyword evidence="4" id="KW-0597">Phosphoprotein</keyword>
<evidence type="ECO:0000256" key="6">
    <source>
        <dbReference type="ARBA" id="ARBA00023121"/>
    </source>
</evidence>
<dbReference type="InterPro" id="IPR000648">
    <property type="entry name" value="Oxysterol-bd"/>
</dbReference>
<feature type="compositionally biased region" description="Low complexity" evidence="7">
    <location>
        <begin position="342"/>
        <end position="354"/>
    </location>
</feature>
<keyword evidence="5" id="KW-0445">Lipid transport</keyword>
<dbReference type="Gene3D" id="3.30.70.3490">
    <property type="match status" value="1"/>
</dbReference>
<dbReference type="OrthoDB" id="1914979at2759"/>
<accession>A0A1Y1HXI2</accession>
<dbReference type="PANTHER" id="PTHR10972:SF205">
    <property type="entry name" value="OXYSTEROL-BINDING PROTEIN 1"/>
    <property type="match status" value="1"/>
</dbReference>
<feature type="region of interest" description="Disordered" evidence="7">
    <location>
        <begin position="588"/>
        <end position="619"/>
    </location>
</feature>
<feature type="region of interest" description="Disordered" evidence="7">
    <location>
        <begin position="264"/>
        <end position="301"/>
    </location>
</feature>
<keyword evidence="6" id="KW-0446">Lipid-binding</keyword>
<reference evidence="9 10" key="1">
    <citation type="journal article" date="2014" name="Nat. Commun.">
        <title>Klebsormidium flaccidum genome reveals primary factors for plant terrestrial adaptation.</title>
        <authorList>
            <person name="Hori K."/>
            <person name="Maruyama F."/>
            <person name="Fujisawa T."/>
            <person name="Togashi T."/>
            <person name="Yamamoto N."/>
            <person name="Seo M."/>
            <person name="Sato S."/>
            <person name="Yamada T."/>
            <person name="Mori H."/>
            <person name="Tajima N."/>
            <person name="Moriyama T."/>
            <person name="Ikeuchi M."/>
            <person name="Watanabe M."/>
            <person name="Wada H."/>
            <person name="Kobayashi K."/>
            <person name="Saito M."/>
            <person name="Masuda T."/>
            <person name="Sasaki-Sekimoto Y."/>
            <person name="Mashiguchi K."/>
            <person name="Awai K."/>
            <person name="Shimojima M."/>
            <person name="Masuda S."/>
            <person name="Iwai M."/>
            <person name="Nobusawa T."/>
            <person name="Narise T."/>
            <person name="Kondo S."/>
            <person name="Saito H."/>
            <person name="Sato R."/>
            <person name="Murakawa M."/>
            <person name="Ihara Y."/>
            <person name="Oshima-Yamada Y."/>
            <person name="Ohtaka K."/>
            <person name="Satoh M."/>
            <person name="Sonobe K."/>
            <person name="Ishii M."/>
            <person name="Ohtani R."/>
            <person name="Kanamori-Sato M."/>
            <person name="Honoki R."/>
            <person name="Miyazaki D."/>
            <person name="Mochizuki H."/>
            <person name="Umetsu J."/>
            <person name="Higashi K."/>
            <person name="Shibata D."/>
            <person name="Kamiya Y."/>
            <person name="Sato N."/>
            <person name="Nakamura Y."/>
            <person name="Tabata S."/>
            <person name="Ida S."/>
            <person name="Kurokawa K."/>
            <person name="Ohta H."/>
        </authorList>
    </citation>
    <scope>NUCLEOTIDE SEQUENCE [LARGE SCALE GENOMIC DNA]</scope>
    <source>
        <strain evidence="9 10">NIES-2285</strain>
    </source>
</reference>
<sequence length="1013" mass="113188">MDSPLPSLLAKPREQVSALVRKAKKHRHRRSNSLPAEDSHSPERIRKRKVYDPRRYYKNNTDSIEETGQPPEGFLLMWVGHWKRWRRRLCVARTPGVLLYHRNDDNRSVGTIDLQDASIIRLEKERHFMVVTKAGMRHFRTISREFRDQWVDHLLESIQQLKEIKERAARGTQKVPKLITERDIQEKTAEWQERERELTSRMLERLQGLEPEKQAFVNQIHSFQQVFLGAASSLSLSSDTAPVVSQFTDPSSFSSLDRSLKALRPENNSQSSLRSLDSQNHEPLSRGGSGSLSTSPSRGGGLGRSARFFGWAGEKASLRRSGDVSADEGDDVGGSFRDLSGSIGASSKASSSRGNGAGLAAKPAVEANGRSKTATKSPLHKDALSDSEAFSRKAPSRLSAEIHEEGAQAGPSETRPPSNAEPELERFRTAKPDALEDATTAVLVESQQAQEGASVPVGMGTGLPVGGQFTPLQRTWQRLQVSYEEILREEVIRVMELEAENVVLLKSVAQLPKMRSEVHKLRAKLGIPHKSSTEFLVHTEGEEGDLSSDEGAFSEDDGNLTAPDGEERYFEALEVLNQRDYLIRNANEDIVDGGPDDIGNEPPDDGSSDAEEEKEGPYSYVPRKRLPAARPLHRGINVWKMLKDAIGKDLTRISMPATINEPLSGLQRTAEELQYRDLLDKGNACESSVDRLLYVTAFAVTAYEGTLNRVSKPFNPLLGETFEWQSADGRTRLIAEQVVHHPPITAVHVSTTDGAYTCEGEIEISSKFWGQFLEVVPLGLVQTKFPKHGDHYVWNKVATGVHNVLIGKMWLDQHGELVVKNLSTGDTSRTKFLKPSGKEDSAISGKVYNARGELQWTLTGSFMRDMYATPEPGKPEGLVRPFQVWKANPPVEDSFSQYGMTQFAITLNEITPQLALELPPTDSRLRPDQRALEDGEHDRSNEEKARLEEKQRATRKELKAEGKEWQGRWFTQAVPGEVNVKTAKDEGQAAWVFNGEYWKARERRDWSACPDIM</sequence>
<comment type="function">
    <text evidence="1">May be involved in the transport of sterols.</text>
</comment>
<keyword evidence="3" id="KW-0813">Transport</keyword>
<dbReference type="InterPro" id="IPR011993">
    <property type="entry name" value="PH-like_dom_sf"/>
</dbReference>
<evidence type="ECO:0000256" key="3">
    <source>
        <dbReference type="ARBA" id="ARBA00022448"/>
    </source>
</evidence>
<dbReference type="PANTHER" id="PTHR10972">
    <property type="entry name" value="OXYSTEROL-BINDING PROTEIN-RELATED"/>
    <property type="match status" value="1"/>
</dbReference>
<evidence type="ECO:0000256" key="7">
    <source>
        <dbReference type="SAM" id="MobiDB-lite"/>
    </source>
</evidence>
<comment type="similarity">
    <text evidence="2">Belongs to the OSBP family.</text>
</comment>
<dbReference type="FunFam" id="2.40.160.120:FF:000001">
    <property type="entry name" value="Oxysterol-binding protein"/>
    <property type="match status" value="1"/>
</dbReference>
<keyword evidence="10" id="KW-1185">Reference proteome</keyword>
<feature type="region of interest" description="Disordered" evidence="7">
    <location>
        <begin position="19"/>
        <end position="52"/>
    </location>
</feature>
<dbReference type="Pfam" id="PF00169">
    <property type="entry name" value="PH"/>
    <property type="match status" value="1"/>
</dbReference>
<dbReference type="GO" id="GO:0005829">
    <property type="term" value="C:cytosol"/>
    <property type="evidence" value="ECO:0000318"/>
    <property type="project" value="GO_Central"/>
</dbReference>
<dbReference type="Pfam" id="PF01237">
    <property type="entry name" value="Oxysterol_BP"/>
    <property type="match status" value="1"/>
</dbReference>
<dbReference type="GO" id="GO:0016020">
    <property type="term" value="C:membrane"/>
    <property type="evidence" value="ECO:0000318"/>
    <property type="project" value="GO_Central"/>
</dbReference>
<name>A0A1Y1HXI2_KLENI</name>
<dbReference type="SUPFAM" id="SSF50729">
    <property type="entry name" value="PH domain-like"/>
    <property type="match status" value="1"/>
</dbReference>
<dbReference type="OMA" id="WIDAIHQ"/>
<feature type="compositionally biased region" description="Acidic residues" evidence="7">
    <location>
        <begin position="589"/>
        <end position="614"/>
    </location>
</feature>
<organism evidence="9 10">
    <name type="scientific">Klebsormidium nitens</name>
    <name type="common">Green alga</name>
    <name type="synonym">Ulothrix nitens</name>
    <dbReference type="NCBI Taxonomy" id="105231"/>
    <lineage>
        <taxon>Eukaryota</taxon>
        <taxon>Viridiplantae</taxon>
        <taxon>Streptophyta</taxon>
        <taxon>Klebsormidiophyceae</taxon>
        <taxon>Klebsormidiales</taxon>
        <taxon>Klebsormidiaceae</taxon>
        <taxon>Klebsormidium</taxon>
    </lineage>
</organism>
<feature type="compositionally biased region" description="Polar residues" evidence="7">
    <location>
        <begin position="266"/>
        <end position="278"/>
    </location>
</feature>
<evidence type="ECO:0000256" key="2">
    <source>
        <dbReference type="ARBA" id="ARBA00008842"/>
    </source>
</evidence>